<dbReference type="Pfam" id="PF00550">
    <property type="entry name" value="PP-binding"/>
    <property type="match status" value="2"/>
</dbReference>
<dbReference type="InterPro" id="IPR020845">
    <property type="entry name" value="AMP-binding_CS"/>
</dbReference>
<dbReference type="GO" id="GO:0003824">
    <property type="term" value="F:catalytic activity"/>
    <property type="evidence" value="ECO:0007669"/>
    <property type="project" value="InterPro"/>
</dbReference>
<evidence type="ECO:0000313" key="5">
    <source>
        <dbReference type="EMBL" id="RID90083.1"/>
    </source>
</evidence>
<feature type="domain" description="Carrier" evidence="4">
    <location>
        <begin position="337"/>
        <end position="411"/>
    </location>
</feature>
<dbReference type="FunFam" id="1.10.1200.10:FF:000016">
    <property type="entry name" value="Non-ribosomal peptide synthase"/>
    <property type="match status" value="1"/>
</dbReference>
<dbReference type="InterPro" id="IPR006162">
    <property type="entry name" value="Ppantetheine_attach_site"/>
</dbReference>
<dbReference type="GO" id="GO:0043041">
    <property type="term" value="P:amino acid activation for nonribosomal peptide biosynthetic process"/>
    <property type="evidence" value="ECO:0007669"/>
    <property type="project" value="TreeGrafter"/>
</dbReference>
<evidence type="ECO:0000313" key="6">
    <source>
        <dbReference type="Proteomes" id="UP000266649"/>
    </source>
</evidence>
<dbReference type="InterPro" id="IPR036736">
    <property type="entry name" value="ACP-like_sf"/>
</dbReference>
<sequence>MRLFSTTGPLFGFDETDVWTLFHSFAFDFSVWEVFGALLHGGRLVIVPRVVTRDPGAFADLMLREGVTVLNQTPSAFQQLTAHCARQPVPPAFALRHVIFGGEALNWAALAPWFAAYGDRQPKLVNMYGITETTVHVTHLELSADPGRPADIGVALPDLQIRLLDTGLQPVPPGIPGEICVAGPGVTRGYLNRADLTADRFVPDPWGAPGSRMYRSGDVARQRADGGFDYVGRADAQVKLRGFRIETGEIEAALAALPGIAAACVRLRGDRLVAWLASGTPQEPLALRMALARDLPDYMLPAAFVVLPDLPLTTNGKVNVAALPDPEPAAAEPGFVPPEGAAEQALAAIWAEVLGRESVGALDNFFASGGDSMRAVTLAARAAEAGLPVTVEAIFRHQTLRGLAGAVGRAAPVAAYLPPADLPAHLETAWPMTRLQLGMLFHGEVAAEAAVYHDVFSFRLNLGWDEPAFRAALGALAVRHPVLRSSFDLHGADGPMQQVHREVALPLVVSDLSGMAEPDAEAAIAADIAAEKARPFAISAPPLLRLMMHLRGAADVQITLGFHHAILDGWSVAAMQVELMQLWQQARAGQIAGLPPLAATPALAAVAEQAALRAPGARAFWAALLEDAEVLRLPPPAPDAPPGRVGLRFGPEVLADLRALADRLGLPLRSLLLTAHLKMLALWGGTADVVSGLVTHTRPEARDAEKMLGLFLNTLPVRLRLGQESWQDLARATFAAEVDLAAHRHYPLAAIVEANGHVPPFDVMFNFIHFHVQDALAGMAGVDGTPALRGMTAFEATNFALGVHAVLGGDGLVVDFAHDPARLDAGLAGRMAESYGAILRAMLADPAAPHRVAALIPAEDRALLARWNRTETRYPQAGQTLVGIIEDRIAAEGDRTALRFGGESLGFAALNARANRLAHALRARGVGPDSRVGLAVDRSFEMMVAVLAILKAGGAWVPLPPDYPPARLAMILEDAAPVLVLAQPHLADLPGVEVMLIGPEHAPQDMPDHNPEPLAGPEDTAYVIFTSGSTGRPKGVAVPHRAIVNRLLWMAAAYDLGPGDRVLQKTPLGFDVSVWELILPLMTGAVMVIAEPEGHRDPAYLERVIRDEAVTALHFVPPMLEAFLDRAAPRALPSLRCVVCSGQALPRATQATFHRAHPGVGLHNLYGPTEAAVDVTAWTCAPGDAGDKVPIGHAIANVRMYVLDAALDPVPPGVAGHLYIGGVALARGYVGRPDLTAAVFLPDPFGPPGARMYRTGDLARFRPDGALDYLGRADDQVKIRGFRVEPGEVEAALRAAGADQAVVLAAPGLDGTMRLLAWVAGDAPPDTLRAALARHLPAHMLPEAITPLAALPVTANGKADRKALPMPETAPAAPRIAPRSPSEATIAAIWARLLGQPQVGVTDSFFAIGGHSILALRLLAELQRETGVVLSLRLFLADPTVAGLAVAMDALTGLTAPPEDDTAETETILL</sequence>
<dbReference type="SMART" id="SM00823">
    <property type="entry name" value="PKS_PP"/>
    <property type="match status" value="2"/>
</dbReference>
<comment type="cofactor">
    <cofactor evidence="1">
        <name>pantetheine 4'-phosphate</name>
        <dbReference type="ChEBI" id="CHEBI:47942"/>
    </cofactor>
</comment>
<dbReference type="FunFam" id="3.40.50.980:FF:000001">
    <property type="entry name" value="Non-ribosomal peptide synthetase"/>
    <property type="match status" value="1"/>
</dbReference>
<reference evidence="5 6" key="1">
    <citation type="submission" date="2018-09" db="EMBL/GenBank/DDBJ databases">
        <title>Gemmobacter lutimaris sp. nov., a marine bacterium isolated from tidal flat.</title>
        <authorList>
            <person name="Lee D.W."/>
            <person name="Yoo Y."/>
            <person name="Kim J.-J."/>
            <person name="Kim B.S."/>
        </authorList>
    </citation>
    <scope>NUCLEOTIDE SEQUENCE [LARGE SCALE GENOMIC DNA]</scope>
    <source>
        <strain evidence="5 6">YJ-T1-11</strain>
    </source>
</reference>
<feature type="domain" description="Carrier" evidence="4">
    <location>
        <begin position="1377"/>
        <end position="1452"/>
    </location>
</feature>
<dbReference type="InterPro" id="IPR045851">
    <property type="entry name" value="AMP-bd_C_sf"/>
</dbReference>
<dbReference type="Pfam" id="PF00668">
    <property type="entry name" value="Condensation"/>
    <property type="match status" value="1"/>
</dbReference>
<dbReference type="Gene3D" id="3.30.300.30">
    <property type="match status" value="2"/>
</dbReference>
<dbReference type="PANTHER" id="PTHR45527:SF1">
    <property type="entry name" value="FATTY ACID SYNTHASE"/>
    <property type="match status" value="1"/>
</dbReference>
<dbReference type="GO" id="GO:0072330">
    <property type="term" value="P:monocarboxylic acid biosynthetic process"/>
    <property type="evidence" value="ECO:0007669"/>
    <property type="project" value="UniProtKB-ARBA"/>
</dbReference>
<accession>A0A398BRX7</accession>
<dbReference type="FunFam" id="1.10.1200.10:FF:000005">
    <property type="entry name" value="Nonribosomal peptide synthetase 1"/>
    <property type="match status" value="1"/>
</dbReference>
<dbReference type="GO" id="GO:0044550">
    <property type="term" value="P:secondary metabolite biosynthetic process"/>
    <property type="evidence" value="ECO:0007669"/>
    <property type="project" value="TreeGrafter"/>
</dbReference>
<dbReference type="CDD" id="cd17646">
    <property type="entry name" value="A_NRPS_AB3403-like"/>
    <property type="match status" value="1"/>
</dbReference>
<dbReference type="GO" id="GO:0031177">
    <property type="term" value="F:phosphopantetheine binding"/>
    <property type="evidence" value="ECO:0007669"/>
    <property type="project" value="InterPro"/>
</dbReference>
<dbReference type="FunFam" id="2.30.38.10:FF:000001">
    <property type="entry name" value="Non-ribosomal peptide synthetase PvdI"/>
    <property type="match status" value="1"/>
</dbReference>
<keyword evidence="3" id="KW-0597">Phosphoprotein</keyword>
<dbReference type="InterPro" id="IPR010071">
    <property type="entry name" value="AA_adenyl_dom"/>
</dbReference>
<dbReference type="Gene3D" id="3.40.50.980">
    <property type="match status" value="3"/>
</dbReference>
<comment type="caution">
    <text evidence="5">The sequence shown here is derived from an EMBL/GenBank/DDBJ whole genome shotgun (WGS) entry which is preliminary data.</text>
</comment>
<dbReference type="InterPro" id="IPR001242">
    <property type="entry name" value="Condensation_dom"/>
</dbReference>
<dbReference type="Gene3D" id="3.30.559.30">
    <property type="entry name" value="Nonribosomal peptide synthetase, condensation domain"/>
    <property type="match status" value="1"/>
</dbReference>
<dbReference type="PROSITE" id="PS00012">
    <property type="entry name" value="PHOSPHOPANTETHEINE"/>
    <property type="match status" value="2"/>
</dbReference>
<dbReference type="Gene3D" id="3.30.559.10">
    <property type="entry name" value="Chloramphenicol acetyltransferase-like domain"/>
    <property type="match status" value="1"/>
</dbReference>
<dbReference type="EMBL" id="QXXQ01000017">
    <property type="protein sequence ID" value="RID90083.1"/>
    <property type="molecule type" value="Genomic_DNA"/>
</dbReference>
<dbReference type="InterPro" id="IPR023213">
    <property type="entry name" value="CAT-like_dom_sf"/>
</dbReference>
<name>A0A398BRX7_9RHOB</name>
<dbReference type="Pfam" id="PF00501">
    <property type="entry name" value="AMP-binding"/>
    <property type="match status" value="2"/>
</dbReference>
<dbReference type="InterPro" id="IPR009081">
    <property type="entry name" value="PP-bd_ACP"/>
</dbReference>
<organism evidence="5 6">
    <name type="scientific">Gemmobacter lutimaris</name>
    <dbReference type="NCBI Taxonomy" id="2306023"/>
    <lineage>
        <taxon>Bacteria</taxon>
        <taxon>Pseudomonadati</taxon>
        <taxon>Pseudomonadota</taxon>
        <taxon>Alphaproteobacteria</taxon>
        <taxon>Rhodobacterales</taxon>
        <taxon>Paracoccaceae</taxon>
        <taxon>Gemmobacter</taxon>
    </lineage>
</organism>
<dbReference type="SUPFAM" id="SSF56801">
    <property type="entry name" value="Acetyl-CoA synthetase-like"/>
    <property type="match status" value="2"/>
</dbReference>
<dbReference type="SUPFAM" id="SSF52777">
    <property type="entry name" value="CoA-dependent acyltransferases"/>
    <property type="match status" value="2"/>
</dbReference>
<dbReference type="PANTHER" id="PTHR45527">
    <property type="entry name" value="NONRIBOSOMAL PEPTIDE SYNTHETASE"/>
    <property type="match status" value="1"/>
</dbReference>
<protein>
    <submittedName>
        <fullName evidence="5">Amino acid adenylation domain-containing protein</fullName>
    </submittedName>
</protein>
<proteinExistence type="predicted"/>
<dbReference type="Gene3D" id="3.40.50.1820">
    <property type="entry name" value="alpha/beta hydrolase"/>
    <property type="match status" value="1"/>
</dbReference>
<keyword evidence="6" id="KW-1185">Reference proteome</keyword>
<dbReference type="PROSITE" id="PS00455">
    <property type="entry name" value="AMP_BINDING"/>
    <property type="match status" value="1"/>
</dbReference>
<dbReference type="InterPro" id="IPR025110">
    <property type="entry name" value="AMP-bd_C"/>
</dbReference>
<evidence type="ECO:0000256" key="3">
    <source>
        <dbReference type="ARBA" id="ARBA00022553"/>
    </source>
</evidence>
<dbReference type="PROSITE" id="PS50075">
    <property type="entry name" value="CARRIER"/>
    <property type="match status" value="2"/>
</dbReference>
<evidence type="ECO:0000256" key="1">
    <source>
        <dbReference type="ARBA" id="ARBA00001957"/>
    </source>
</evidence>
<dbReference type="Proteomes" id="UP000266649">
    <property type="component" value="Unassembled WGS sequence"/>
</dbReference>
<dbReference type="Gene3D" id="1.10.1200.10">
    <property type="entry name" value="ACP-like"/>
    <property type="match status" value="1"/>
</dbReference>
<dbReference type="NCBIfam" id="TIGR01733">
    <property type="entry name" value="AA-adenyl-dom"/>
    <property type="match status" value="1"/>
</dbReference>
<dbReference type="InterPro" id="IPR000873">
    <property type="entry name" value="AMP-dep_synth/lig_dom"/>
</dbReference>
<dbReference type="FunFam" id="3.40.50.980:FF:000002">
    <property type="entry name" value="Enterobactin synthetase component F"/>
    <property type="match status" value="1"/>
</dbReference>
<keyword evidence="2" id="KW-0596">Phosphopantetheine</keyword>
<dbReference type="SUPFAM" id="SSF47336">
    <property type="entry name" value="ACP-like"/>
    <property type="match status" value="2"/>
</dbReference>
<dbReference type="InterPro" id="IPR029058">
    <property type="entry name" value="AB_hydrolase_fold"/>
</dbReference>
<evidence type="ECO:0000259" key="4">
    <source>
        <dbReference type="PROSITE" id="PS50075"/>
    </source>
</evidence>
<gene>
    <name evidence="5" type="ORF">D2N39_19535</name>
</gene>
<dbReference type="Gene3D" id="2.30.38.10">
    <property type="entry name" value="Luciferase, Domain 3"/>
    <property type="match status" value="2"/>
</dbReference>
<evidence type="ECO:0000256" key="2">
    <source>
        <dbReference type="ARBA" id="ARBA00022450"/>
    </source>
</evidence>
<dbReference type="FunFam" id="3.40.50.12780:FF:000012">
    <property type="entry name" value="Non-ribosomal peptide synthetase"/>
    <property type="match status" value="1"/>
</dbReference>
<dbReference type="Pfam" id="PF13193">
    <property type="entry name" value="AMP-binding_C"/>
    <property type="match status" value="1"/>
</dbReference>
<dbReference type="InterPro" id="IPR020806">
    <property type="entry name" value="PKS_PP-bd"/>
</dbReference>
<dbReference type="GO" id="GO:0005829">
    <property type="term" value="C:cytosol"/>
    <property type="evidence" value="ECO:0007669"/>
    <property type="project" value="TreeGrafter"/>
</dbReference>